<sequence>MAEHNFLVGLSIDGPQMLHDAYRTNRAGRGTHKQVMKAVELLHKHNVSFATLTCVNNLTSKNPLEVYRFLRDEVRSPQMQFIPIVEQKTFRTDAPQTGSSSQQLRQGDKRLIPGNSNSIMEPWCVSDEAWGNFLIAIFDEWVQKDIGKVFVQYFEASVETWMGRKNHFVL</sequence>
<dbReference type="InterPro" id="IPR023867">
    <property type="entry name" value="Sulphatase_maturase_rSAM"/>
</dbReference>
<organism evidence="2 3">
    <name type="scientific">Vibrio maritimus</name>
    <dbReference type="NCBI Taxonomy" id="990268"/>
    <lineage>
        <taxon>Bacteria</taxon>
        <taxon>Pseudomonadati</taxon>
        <taxon>Pseudomonadota</taxon>
        <taxon>Gammaproteobacteria</taxon>
        <taxon>Vibrionales</taxon>
        <taxon>Vibrionaceae</taxon>
        <taxon>Vibrio</taxon>
    </lineage>
</organism>
<dbReference type="AlphaFoldDB" id="A0A090RRY4"/>
<evidence type="ECO:0000313" key="2">
    <source>
        <dbReference type="EMBL" id="GAL17323.1"/>
    </source>
</evidence>
<dbReference type="STRING" id="990268.JCM19235_5872"/>
<dbReference type="PANTHER" id="PTHR43273:SF3">
    <property type="entry name" value="ANAEROBIC SULFATASE-MATURATING ENZYME HOMOLOG ASLB-RELATED"/>
    <property type="match status" value="1"/>
</dbReference>
<dbReference type="EMBL" id="BBMR01000001">
    <property type="protein sequence ID" value="GAL17323.1"/>
    <property type="molecule type" value="Genomic_DNA"/>
</dbReference>
<feature type="region of interest" description="Disordered" evidence="1">
    <location>
        <begin position="92"/>
        <end position="113"/>
    </location>
</feature>
<reference evidence="2 3" key="1">
    <citation type="submission" date="2014-09" db="EMBL/GenBank/DDBJ databases">
        <title>Vibrio maritimus JCM 19235. (C45) whole genome shotgun sequence.</title>
        <authorList>
            <person name="Sawabe T."/>
            <person name="Meirelles P."/>
            <person name="Nakanishi M."/>
            <person name="Sayaka M."/>
            <person name="Hattori M."/>
            <person name="Ohkuma M."/>
        </authorList>
    </citation>
    <scope>NUCLEOTIDE SEQUENCE [LARGE SCALE GENOMIC DNA]</scope>
    <source>
        <strain evidence="3">JCM19235</strain>
    </source>
</reference>
<dbReference type="GO" id="GO:0016491">
    <property type="term" value="F:oxidoreductase activity"/>
    <property type="evidence" value="ECO:0007669"/>
    <property type="project" value="InterPro"/>
</dbReference>
<dbReference type="Proteomes" id="UP000029228">
    <property type="component" value="Unassembled WGS sequence"/>
</dbReference>
<dbReference type="SUPFAM" id="SSF102114">
    <property type="entry name" value="Radical SAM enzymes"/>
    <property type="match status" value="1"/>
</dbReference>
<proteinExistence type="predicted"/>
<dbReference type="PANTHER" id="PTHR43273">
    <property type="entry name" value="ANAEROBIC SULFATASE-MATURATING ENZYME HOMOLOG ASLB-RELATED"/>
    <property type="match status" value="1"/>
</dbReference>
<dbReference type="Gene3D" id="3.20.20.70">
    <property type="entry name" value="Aldolase class I"/>
    <property type="match status" value="1"/>
</dbReference>
<evidence type="ECO:0000313" key="3">
    <source>
        <dbReference type="Proteomes" id="UP000029228"/>
    </source>
</evidence>
<dbReference type="InterPro" id="IPR058240">
    <property type="entry name" value="rSAM_sf"/>
</dbReference>
<gene>
    <name evidence="2" type="ORF">JCM19235_5872</name>
</gene>
<feature type="compositionally biased region" description="Polar residues" evidence="1">
    <location>
        <begin position="94"/>
        <end position="105"/>
    </location>
</feature>
<evidence type="ECO:0000256" key="1">
    <source>
        <dbReference type="SAM" id="MobiDB-lite"/>
    </source>
</evidence>
<protein>
    <submittedName>
        <fullName evidence="2">Putative arylsulfatase regulatory protein</fullName>
    </submittedName>
</protein>
<accession>A0A090RRY4</accession>
<dbReference type="InterPro" id="IPR013785">
    <property type="entry name" value="Aldolase_TIM"/>
</dbReference>
<keyword evidence="3" id="KW-1185">Reference proteome</keyword>
<name>A0A090RRY4_9VIBR</name>
<reference evidence="2 3" key="2">
    <citation type="submission" date="2014-09" db="EMBL/GenBank/DDBJ databases">
        <authorList>
            <consortium name="NBRP consortium"/>
            <person name="Sawabe T."/>
            <person name="Meirelles P."/>
            <person name="Nakanishi M."/>
            <person name="Sayaka M."/>
            <person name="Hattori M."/>
            <person name="Ohkuma M."/>
        </authorList>
    </citation>
    <scope>NUCLEOTIDE SEQUENCE [LARGE SCALE GENOMIC DNA]</scope>
    <source>
        <strain evidence="3">JCM19235</strain>
    </source>
</reference>
<comment type="caution">
    <text evidence="2">The sequence shown here is derived from an EMBL/GenBank/DDBJ whole genome shotgun (WGS) entry which is preliminary data.</text>
</comment>